<dbReference type="KEGG" id="lpan:LPMP_332170"/>
<reference evidence="1 2" key="1">
    <citation type="journal article" date="2015" name="Sci. Rep.">
        <title>The genome of Leishmania panamensis: insights into genomics of the L. (Viannia) subgenus.</title>
        <authorList>
            <person name="Llanes A."/>
            <person name="Restrepo C.M."/>
            <person name="Vecchio G.D."/>
            <person name="Anguizola F.J."/>
            <person name="Lleonart R."/>
        </authorList>
    </citation>
    <scope>NUCLEOTIDE SEQUENCE [LARGE SCALE GENOMIC DNA]</scope>
    <source>
        <strain evidence="1 2">MHOM/PA/94/PSC-1</strain>
    </source>
</reference>
<dbReference type="OrthoDB" id="247134at2759"/>
<sequence length="131" mass="14808">MFRRLGLQGFTSSRAVCSGARTYFYANCGETGISGATMQVMLKVTLACCVVQVFAIRHFVFNRLGTKKQFIEDSTDLWTNDGTEMEGEEAVANLRIQHERIMPFMNDIKDKLDAQAKEYKTVTFCEQGVDE</sequence>
<dbReference type="VEuPathDB" id="TriTrypDB:LPAL13_330029000"/>
<name>A0A088RZC7_LEIPA</name>
<dbReference type="GeneID" id="22578370"/>
<organism evidence="1 2">
    <name type="scientific">Leishmania panamensis</name>
    <dbReference type="NCBI Taxonomy" id="5679"/>
    <lineage>
        <taxon>Eukaryota</taxon>
        <taxon>Discoba</taxon>
        <taxon>Euglenozoa</taxon>
        <taxon>Kinetoplastea</taxon>
        <taxon>Metakinetoplastina</taxon>
        <taxon>Trypanosomatida</taxon>
        <taxon>Trypanosomatidae</taxon>
        <taxon>Leishmaniinae</taxon>
        <taxon>Leishmania</taxon>
        <taxon>Leishmania guyanensis species complex</taxon>
    </lineage>
</organism>
<dbReference type="EMBL" id="CP009402">
    <property type="protein sequence ID" value="AIO01508.1"/>
    <property type="molecule type" value="Genomic_DNA"/>
</dbReference>
<dbReference type="Proteomes" id="UP000063063">
    <property type="component" value="Chromosome 33"/>
</dbReference>
<dbReference type="VEuPathDB" id="TriTrypDB:LPMP_332170"/>
<accession>A0A088RZC7</accession>
<evidence type="ECO:0000313" key="1">
    <source>
        <dbReference type="EMBL" id="AIO01508.1"/>
    </source>
</evidence>
<dbReference type="RefSeq" id="XP_010702308.1">
    <property type="nucleotide sequence ID" value="XM_010704006.1"/>
</dbReference>
<protein>
    <submittedName>
        <fullName evidence="1">Uncharacterized protein</fullName>
    </submittedName>
</protein>
<gene>
    <name evidence="1" type="ORF">LPMP_332170</name>
</gene>
<proteinExistence type="predicted"/>
<keyword evidence="2" id="KW-1185">Reference proteome</keyword>
<dbReference type="AlphaFoldDB" id="A0A088RZC7"/>
<dbReference type="eggNOG" id="ENOG502S69T">
    <property type="taxonomic scope" value="Eukaryota"/>
</dbReference>
<evidence type="ECO:0000313" key="2">
    <source>
        <dbReference type="Proteomes" id="UP000063063"/>
    </source>
</evidence>